<keyword evidence="1" id="KW-0732">Signal</keyword>
<comment type="caution">
    <text evidence="2">The sequence shown here is derived from an EMBL/GenBank/DDBJ whole genome shotgun (WGS) entry which is preliminary data.</text>
</comment>
<evidence type="ECO:0000313" key="3">
    <source>
        <dbReference type="Proteomes" id="UP001317259"/>
    </source>
</evidence>
<evidence type="ECO:0000256" key="1">
    <source>
        <dbReference type="SAM" id="SignalP"/>
    </source>
</evidence>
<feature type="chain" id="PRO_5047135360" description="Secreted protein" evidence="1">
    <location>
        <begin position="26"/>
        <end position="110"/>
    </location>
</feature>
<dbReference type="Proteomes" id="UP001317259">
    <property type="component" value="Unassembled WGS sequence"/>
</dbReference>
<evidence type="ECO:0000313" key="2">
    <source>
        <dbReference type="EMBL" id="MCK2214002.1"/>
    </source>
</evidence>
<gene>
    <name evidence="2" type="ORF">MF672_009385</name>
</gene>
<name>A0ABT0FNS5_9ACTN</name>
<evidence type="ECO:0008006" key="4">
    <source>
        <dbReference type="Google" id="ProtNLM"/>
    </source>
</evidence>
<proteinExistence type="predicted"/>
<dbReference type="RefSeq" id="WP_242373338.1">
    <property type="nucleotide sequence ID" value="NZ_JAKRKC020000001.1"/>
</dbReference>
<dbReference type="EMBL" id="JAKRKC020000001">
    <property type="protein sequence ID" value="MCK2214002.1"/>
    <property type="molecule type" value="Genomic_DNA"/>
</dbReference>
<sequence>MTRRATKWLPLMGIAIALTAGPMTAAPAFAAASTAAADCVIIPYKDWIPPEVHVRCATTGPYKAIALCSNKFYKDKWFESPWTGAGSWAQVACPLGYTLTGWGKQGGGSA</sequence>
<accession>A0ABT0FNS5</accession>
<reference evidence="2 3" key="1">
    <citation type="submission" date="2022-04" db="EMBL/GenBank/DDBJ databases">
        <title>Genome draft of Actinomadura sp. ATCC 31491.</title>
        <authorList>
            <person name="Shi X."/>
            <person name="Du Y."/>
        </authorList>
    </citation>
    <scope>NUCLEOTIDE SEQUENCE [LARGE SCALE GENOMIC DNA]</scope>
    <source>
        <strain evidence="2 3">ATCC 31491</strain>
    </source>
</reference>
<keyword evidence="3" id="KW-1185">Reference proteome</keyword>
<protein>
    <recommendedName>
        <fullName evidence="4">Secreted protein</fullName>
    </recommendedName>
</protein>
<feature type="signal peptide" evidence="1">
    <location>
        <begin position="1"/>
        <end position="25"/>
    </location>
</feature>
<organism evidence="2 3">
    <name type="scientific">Actinomadura luzonensis</name>
    <dbReference type="NCBI Taxonomy" id="2805427"/>
    <lineage>
        <taxon>Bacteria</taxon>
        <taxon>Bacillati</taxon>
        <taxon>Actinomycetota</taxon>
        <taxon>Actinomycetes</taxon>
        <taxon>Streptosporangiales</taxon>
        <taxon>Thermomonosporaceae</taxon>
        <taxon>Actinomadura</taxon>
    </lineage>
</organism>